<proteinExistence type="inferred from homology"/>
<dbReference type="AlphaFoldDB" id="A0A6P1QV93"/>
<dbReference type="InterPro" id="IPR045275">
    <property type="entry name" value="MscS_archaea/bacteria_type"/>
</dbReference>
<dbReference type="PANTHER" id="PTHR30221">
    <property type="entry name" value="SMALL-CONDUCTANCE MECHANOSENSITIVE CHANNEL"/>
    <property type="match status" value="1"/>
</dbReference>
<dbReference type="Pfam" id="PF00924">
    <property type="entry name" value="MS_channel_2nd"/>
    <property type="match status" value="1"/>
</dbReference>
<dbReference type="InterPro" id="IPR011066">
    <property type="entry name" value="MscS_channel_C_sf"/>
</dbReference>
<name>A0A6P1QV93_9FLAO</name>
<evidence type="ECO:0000313" key="7">
    <source>
        <dbReference type="EMBL" id="QHN65729.1"/>
    </source>
</evidence>
<evidence type="ECO:0000313" key="8">
    <source>
        <dbReference type="Proteomes" id="UP000464318"/>
    </source>
</evidence>
<dbReference type="InterPro" id="IPR049278">
    <property type="entry name" value="MS_channel_C"/>
</dbReference>
<dbReference type="PANTHER" id="PTHR30221:SF18">
    <property type="entry name" value="SLL0590 PROTEIN"/>
    <property type="match status" value="1"/>
</dbReference>
<comment type="subcellular location">
    <subcellularLocation>
        <location evidence="1">Cell membrane</location>
        <topology evidence="1">Multi-pass membrane protein</topology>
    </subcellularLocation>
</comment>
<dbReference type="InterPro" id="IPR006685">
    <property type="entry name" value="MscS_channel_2nd"/>
</dbReference>
<dbReference type="Proteomes" id="UP000464318">
    <property type="component" value="Chromosome"/>
</dbReference>
<comment type="similarity">
    <text evidence="2">Belongs to the MscS (TC 1.A.23) family.</text>
</comment>
<evidence type="ECO:0000256" key="5">
    <source>
        <dbReference type="ARBA" id="ARBA00022989"/>
    </source>
</evidence>
<keyword evidence="6" id="KW-0472">Membrane</keyword>
<sequence>MKLIRFILIFGALWGSLIKAQEDSLNVELKKIHKKTNILKEKDSLREVLLREEFANLAAPKSAELEKYKKELRRIREDDSLRLAQEKEEINRLREKVEPHLVQFDHKILFKIYSGLGPFSAKDRALNATQQIQKVFEGKIYIKDSLKAQKAHNYINILYSGNIITSISEEDALWEESTQEELADRYLNIIQTSVEASREAHTFENTVSRWLQALGIVVGFVLLSLLTDRLFGFVIRKIIRSCERKEGGLEVKNYQVMNNRQLKKFLVRILKWLRIIIKIFLFGVSLSLIFIVFPATEHWMMMLLHWLSAPLKEVFDSFVEYIPNMLRIIIILIVGNYLNKLLRFITIEIEREKLRIKGFHTEWARPTYQLMRIFLVAFTIIMVFPFLPGADTSAFKGISVFFGVILSLGSSSAIANTIAGFIITYMRPFKVGDWIKVNDITGQVIEKTALVTRLRTINNEDVTVPNSMILTNKTINYSSSTPEKGLILNVEMSLRHDIPYHTINHLMIKAALETVGIEPSPAPYVLKNKILETNVVYQLNAYTLQPDRMFYIISDLNENLIKTFEEAGIPMLSPVYYPKPKTD</sequence>
<organism evidence="7 8">
    <name type="scientific">Bergeyella cardium</name>
    <dbReference type="NCBI Taxonomy" id="1585976"/>
    <lineage>
        <taxon>Bacteria</taxon>
        <taxon>Pseudomonadati</taxon>
        <taxon>Bacteroidota</taxon>
        <taxon>Flavobacteriia</taxon>
        <taxon>Flavobacteriales</taxon>
        <taxon>Weeksellaceae</taxon>
        <taxon>Bergeyella</taxon>
    </lineage>
</organism>
<dbReference type="InterPro" id="IPR010920">
    <property type="entry name" value="LSM_dom_sf"/>
</dbReference>
<dbReference type="RefSeq" id="WP_160224456.1">
    <property type="nucleotide sequence ID" value="NZ_CP029149.1"/>
</dbReference>
<evidence type="ECO:0000256" key="3">
    <source>
        <dbReference type="ARBA" id="ARBA00022475"/>
    </source>
</evidence>
<dbReference type="OrthoDB" id="9809206at2"/>
<keyword evidence="8" id="KW-1185">Reference proteome</keyword>
<accession>A0A6P1QV93</accession>
<evidence type="ECO:0000256" key="2">
    <source>
        <dbReference type="ARBA" id="ARBA00008017"/>
    </source>
</evidence>
<protein>
    <submittedName>
        <fullName evidence="7">Mechanosensitive ion channel</fullName>
    </submittedName>
</protein>
<keyword evidence="3" id="KW-1003">Cell membrane</keyword>
<dbReference type="KEGG" id="bcad:DBX24_07465"/>
<keyword evidence="5" id="KW-1133">Transmembrane helix</keyword>
<dbReference type="GO" id="GO:0005886">
    <property type="term" value="C:plasma membrane"/>
    <property type="evidence" value="ECO:0007669"/>
    <property type="project" value="UniProtKB-SubCell"/>
</dbReference>
<gene>
    <name evidence="7" type="ORF">DBX24_07465</name>
</gene>
<reference evidence="7 8" key="1">
    <citation type="submission" date="2018-04" db="EMBL/GenBank/DDBJ databases">
        <title>Characteristic and Complete Genome Sequencing of A Novel Member of Infective Endocarditis Causative Bacteria: Bergeyella cardium QL-PH.</title>
        <authorList>
            <person name="Pan H."/>
            <person name="Sun E."/>
            <person name="Zhang Y."/>
        </authorList>
    </citation>
    <scope>NUCLEOTIDE SEQUENCE [LARGE SCALE GENOMIC DNA]</scope>
    <source>
        <strain evidence="7 8">HPQL</strain>
    </source>
</reference>
<dbReference type="SUPFAM" id="SSF82689">
    <property type="entry name" value="Mechanosensitive channel protein MscS (YggB), C-terminal domain"/>
    <property type="match status" value="1"/>
</dbReference>
<keyword evidence="4" id="KW-0812">Transmembrane</keyword>
<dbReference type="Gene3D" id="2.30.30.60">
    <property type="match status" value="1"/>
</dbReference>
<dbReference type="Pfam" id="PF21082">
    <property type="entry name" value="MS_channel_3rd"/>
    <property type="match status" value="1"/>
</dbReference>
<evidence type="ECO:0000256" key="1">
    <source>
        <dbReference type="ARBA" id="ARBA00004651"/>
    </source>
</evidence>
<evidence type="ECO:0000256" key="6">
    <source>
        <dbReference type="ARBA" id="ARBA00023136"/>
    </source>
</evidence>
<dbReference type="GO" id="GO:0008381">
    <property type="term" value="F:mechanosensitive monoatomic ion channel activity"/>
    <property type="evidence" value="ECO:0007669"/>
    <property type="project" value="InterPro"/>
</dbReference>
<dbReference type="Gene3D" id="1.10.287.1260">
    <property type="match status" value="1"/>
</dbReference>
<dbReference type="InterPro" id="IPR023408">
    <property type="entry name" value="MscS_beta-dom_sf"/>
</dbReference>
<evidence type="ECO:0000256" key="4">
    <source>
        <dbReference type="ARBA" id="ARBA00022692"/>
    </source>
</evidence>
<dbReference type="SUPFAM" id="SSF50182">
    <property type="entry name" value="Sm-like ribonucleoproteins"/>
    <property type="match status" value="1"/>
</dbReference>
<dbReference type="EMBL" id="CP029149">
    <property type="protein sequence ID" value="QHN65729.1"/>
    <property type="molecule type" value="Genomic_DNA"/>
</dbReference>